<reference evidence="3" key="1">
    <citation type="submission" date="2017-09" db="EMBL/GenBank/DDBJ databases">
        <title>Depth-based differentiation of microbial function through sediment-hosted aquifers and enrichment of novel symbionts in the deep terrestrial subsurface.</title>
        <authorList>
            <person name="Probst A.J."/>
            <person name="Ladd B."/>
            <person name="Jarett J.K."/>
            <person name="Geller-Mcgrath D.E."/>
            <person name="Sieber C.M.K."/>
            <person name="Emerson J.B."/>
            <person name="Anantharaman K."/>
            <person name="Thomas B.C."/>
            <person name="Malmstrom R."/>
            <person name="Stieglmeier M."/>
            <person name="Klingl A."/>
            <person name="Woyke T."/>
            <person name="Ryan C.M."/>
            <person name="Banfield J.F."/>
        </authorList>
    </citation>
    <scope>NUCLEOTIDE SEQUENCE [LARGE SCALE GENOMIC DNA]</scope>
</reference>
<sequence length="155" mass="16788">MKKYILIFILVVSIVSLCSLVLTVNAQSSVRDLLSNRYSDLKGEVTGSSLSSTPIQYVVVDIVRRVLMFLGLVTVIIIIYAGYLWLTAGGNADQVNKAKKYLINAVIGVVIVLGAFVFTRLVVTMVGGNTFGCTSSSQCPSGWQCSQTTHSCVWN</sequence>
<dbReference type="Proteomes" id="UP000230405">
    <property type="component" value="Unassembled WGS sequence"/>
</dbReference>
<feature type="transmembrane region" description="Helical" evidence="1">
    <location>
        <begin position="66"/>
        <end position="89"/>
    </location>
</feature>
<keyword evidence="1" id="KW-0812">Transmembrane</keyword>
<evidence type="ECO:0000256" key="1">
    <source>
        <dbReference type="SAM" id="Phobius"/>
    </source>
</evidence>
<protein>
    <submittedName>
        <fullName evidence="2">Uncharacterized protein</fullName>
    </submittedName>
</protein>
<name>A0A2M7VDC2_9BACT</name>
<keyword evidence="1" id="KW-1133">Transmembrane helix</keyword>
<proteinExistence type="predicted"/>
<evidence type="ECO:0000313" key="3">
    <source>
        <dbReference type="Proteomes" id="UP000230405"/>
    </source>
</evidence>
<comment type="caution">
    <text evidence="2">The sequence shown here is derived from an EMBL/GenBank/DDBJ whole genome shotgun (WGS) entry which is preliminary data.</text>
</comment>
<keyword evidence="1" id="KW-0472">Membrane</keyword>
<accession>A0A2M7VDC2</accession>
<dbReference type="AlphaFoldDB" id="A0A2M7VDC2"/>
<dbReference type="EMBL" id="PFPO01000087">
    <property type="protein sequence ID" value="PIZ98436.1"/>
    <property type="molecule type" value="Genomic_DNA"/>
</dbReference>
<feature type="transmembrane region" description="Helical" evidence="1">
    <location>
        <begin position="101"/>
        <end position="122"/>
    </location>
</feature>
<dbReference type="Pfam" id="PF18895">
    <property type="entry name" value="T4SS_pilin"/>
    <property type="match status" value="1"/>
</dbReference>
<gene>
    <name evidence="2" type="ORF">COX77_04515</name>
</gene>
<evidence type="ECO:0000313" key="2">
    <source>
        <dbReference type="EMBL" id="PIZ98436.1"/>
    </source>
</evidence>
<organism evidence="2 3">
    <name type="scientific">Candidatus Komeilibacteria bacterium CG_4_10_14_0_2_um_filter_37_10</name>
    <dbReference type="NCBI Taxonomy" id="1974470"/>
    <lineage>
        <taxon>Bacteria</taxon>
        <taxon>Candidatus Komeiliibacteriota</taxon>
    </lineage>
</organism>
<dbReference type="InterPro" id="IPR043993">
    <property type="entry name" value="T4SS_pilin"/>
</dbReference>